<keyword evidence="2" id="KW-0472">Membrane</keyword>
<reference evidence="3 4" key="2">
    <citation type="submission" date="2019-02" db="EMBL/GenBank/DDBJ databases">
        <title>'Lichenibacterium ramalinii' gen. nov. sp. nov., 'Lichenibacterium minor' gen. nov. sp. nov.</title>
        <authorList>
            <person name="Pankratov T."/>
        </authorList>
    </citation>
    <scope>NUCLEOTIDE SEQUENCE [LARGE SCALE GENOMIC DNA]</scope>
    <source>
        <strain evidence="3 4">RmlP001</strain>
    </source>
</reference>
<keyword evidence="4" id="KW-1185">Reference proteome</keyword>
<comment type="caution">
    <text evidence="3">The sequence shown here is derived from an EMBL/GenBank/DDBJ whole genome shotgun (WGS) entry which is preliminary data.</text>
</comment>
<protein>
    <submittedName>
        <fullName evidence="3">Uncharacterized protein</fullName>
    </submittedName>
</protein>
<feature type="region of interest" description="Disordered" evidence="1">
    <location>
        <begin position="130"/>
        <end position="153"/>
    </location>
</feature>
<dbReference type="EMBL" id="QYBC01000016">
    <property type="protein sequence ID" value="RYB03036.1"/>
    <property type="molecule type" value="Genomic_DNA"/>
</dbReference>
<evidence type="ECO:0000313" key="4">
    <source>
        <dbReference type="Proteomes" id="UP000289411"/>
    </source>
</evidence>
<reference evidence="3 4" key="1">
    <citation type="submission" date="2018-09" db="EMBL/GenBank/DDBJ databases">
        <authorList>
            <person name="Grouzdev D.S."/>
            <person name="Krutkina M.S."/>
        </authorList>
    </citation>
    <scope>NUCLEOTIDE SEQUENCE [LARGE SCALE GENOMIC DNA]</scope>
    <source>
        <strain evidence="3 4">RmlP001</strain>
    </source>
</reference>
<evidence type="ECO:0000313" key="3">
    <source>
        <dbReference type="EMBL" id="RYB03036.1"/>
    </source>
</evidence>
<keyword evidence="2" id="KW-0812">Transmembrane</keyword>
<evidence type="ECO:0000256" key="2">
    <source>
        <dbReference type="SAM" id="Phobius"/>
    </source>
</evidence>
<organism evidence="3 4">
    <name type="scientific">Lichenibacterium ramalinae</name>
    <dbReference type="NCBI Taxonomy" id="2316527"/>
    <lineage>
        <taxon>Bacteria</taxon>
        <taxon>Pseudomonadati</taxon>
        <taxon>Pseudomonadota</taxon>
        <taxon>Alphaproteobacteria</taxon>
        <taxon>Hyphomicrobiales</taxon>
        <taxon>Lichenihabitantaceae</taxon>
        <taxon>Lichenibacterium</taxon>
    </lineage>
</organism>
<dbReference type="OrthoDB" id="7932200at2"/>
<dbReference type="RefSeq" id="WP_129220671.1">
    <property type="nucleotide sequence ID" value="NZ_QYBC01000016.1"/>
</dbReference>
<accession>A0A4Q2R8X5</accession>
<keyword evidence="2" id="KW-1133">Transmembrane helix</keyword>
<sequence>MSDFPTPGRAQPRHRFVTFGLVMVVVGWLVLVADLLLSNAQLQPGSLVAVLALKSDIATLAQLLVLTGLGLALLGGLKEGFGALNRFFDAVLQRSLGARPVPMPEPDDADDPVVAVPHASERVHAAYAAHGAHGGHGGHDRAPAPERPAAAGRNYTILPDGSVEVDTLLGTRIFASMDEARDFIR</sequence>
<dbReference type="AlphaFoldDB" id="A0A4Q2R8X5"/>
<name>A0A4Q2R8X5_9HYPH</name>
<feature type="transmembrane region" description="Helical" evidence="2">
    <location>
        <begin position="57"/>
        <end position="77"/>
    </location>
</feature>
<evidence type="ECO:0000256" key="1">
    <source>
        <dbReference type="SAM" id="MobiDB-lite"/>
    </source>
</evidence>
<proteinExistence type="predicted"/>
<gene>
    <name evidence="3" type="ORF">D3272_18350</name>
</gene>
<dbReference type="Proteomes" id="UP000289411">
    <property type="component" value="Unassembled WGS sequence"/>
</dbReference>
<feature type="transmembrane region" description="Helical" evidence="2">
    <location>
        <begin position="16"/>
        <end position="37"/>
    </location>
</feature>